<evidence type="ECO:0000313" key="2">
    <source>
        <dbReference type="Proteomes" id="UP000002009"/>
    </source>
</evidence>
<dbReference type="InParanoid" id="C1EG96"/>
<dbReference type="Proteomes" id="UP000002009">
    <property type="component" value="Chromosome 13"/>
</dbReference>
<dbReference type="EMBL" id="CP001331">
    <property type="protein sequence ID" value="ACO66984.1"/>
    <property type="molecule type" value="Genomic_DNA"/>
</dbReference>
<gene>
    <name evidence="1" type="ORF">MICPUN_63561</name>
</gene>
<dbReference type="RefSeq" id="XP_002505726.1">
    <property type="nucleotide sequence ID" value="XM_002505680.1"/>
</dbReference>
<name>C1EG96_MICCC</name>
<evidence type="ECO:0000313" key="1">
    <source>
        <dbReference type="EMBL" id="ACO66984.1"/>
    </source>
</evidence>
<accession>C1EG96</accession>
<dbReference type="GeneID" id="8248411"/>
<sequence>MGCACSKGAYATAYEDVAGSKKIALESPGRLGCRFAGVKFPHAGVENSGKHRGSGKLVLVDDALHFWLRCSDVYFSVALRDCVKVELKDAWGGVRVQATGKERDRTAILVVTFKSEGGKSLNQAGFVVLPAQKQAWLTKTRQAALDAGGFSIVEGRARPRV</sequence>
<reference evidence="1 2" key="1">
    <citation type="journal article" date="2009" name="Science">
        <title>Green evolution and dynamic adaptations revealed by genomes of the marine picoeukaryotes Micromonas.</title>
        <authorList>
            <person name="Worden A.Z."/>
            <person name="Lee J.H."/>
            <person name="Mock T."/>
            <person name="Rouze P."/>
            <person name="Simmons M.P."/>
            <person name="Aerts A.L."/>
            <person name="Allen A.E."/>
            <person name="Cuvelier M.L."/>
            <person name="Derelle E."/>
            <person name="Everett M.V."/>
            <person name="Foulon E."/>
            <person name="Grimwood J."/>
            <person name="Gundlach H."/>
            <person name="Henrissat B."/>
            <person name="Napoli C."/>
            <person name="McDonald S.M."/>
            <person name="Parker M.S."/>
            <person name="Rombauts S."/>
            <person name="Salamov A."/>
            <person name="Von Dassow P."/>
            <person name="Badger J.H."/>
            <person name="Coutinho P.M."/>
            <person name="Demir E."/>
            <person name="Dubchak I."/>
            <person name="Gentemann C."/>
            <person name="Eikrem W."/>
            <person name="Gready J.E."/>
            <person name="John U."/>
            <person name="Lanier W."/>
            <person name="Lindquist E.A."/>
            <person name="Lucas S."/>
            <person name="Mayer K.F."/>
            <person name="Moreau H."/>
            <person name="Not F."/>
            <person name="Otillar R."/>
            <person name="Panaud O."/>
            <person name="Pangilinan J."/>
            <person name="Paulsen I."/>
            <person name="Piegu B."/>
            <person name="Poliakov A."/>
            <person name="Robbens S."/>
            <person name="Schmutz J."/>
            <person name="Toulza E."/>
            <person name="Wyss T."/>
            <person name="Zelensky A."/>
            <person name="Zhou K."/>
            <person name="Armbrust E.V."/>
            <person name="Bhattacharya D."/>
            <person name="Goodenough U.W."/>
            <person name="Van de Peer Y."/>
            <person name="Grigoriev I.V."/>
        </authorList>
    </citation>
    <scope>NUCLEOTIDE SEQUENCE [LARGE SCALE GENOMIC DNA]</scope>
    <source>
        <strain evidence="2">RCC299 / NOUM17</strain>
    </source>
</reference>
<protein>
    <submittedName>
        <fullName evidence="1">Uncharacterized protein</fullName>
    </submittedName>
</protein>
<organism evidence="1 2">
    <name type="scientific">Micromonas commoda (strain RCC299 / NOUM17 / CCMP2709)</name>
    <name type="common">Picoplanktonic green alga</name>
    <dbReference type="NCBI Taxonomy" id="296587"/>
    <lineage>
        <taxon>Eukaryota</taxon>
        <taxon>Viridiplantae</taxon>
        <taxon>Chlorophyta</taxon>
        <taxon>Mamiellophyceae</taxon>
        <taxon>Mamiellales</taxon>
        <taxon>Mamiellaceae</taxon>
        <taxon>Micromonas</taxon>
    </lineage>
</organism>
<proteinExistence type="predicted"/>
<dbReference type="KEGG" id="mis:MICPUN_63561"/>
<keyword evidence="2" id="KW-1185">Reference proteome</keyword>
<dbReference type="AlphaFoldDB" id="C1EG96"/>